<comment type="caution">
    <text evidence="2">The sequence shown here is derived from an EMBL/GenBank/DDBJ whole genome shotgun (WGS) entry which is preliminary data.</text>
</comment>
<proteinExistence type="predicted"/>
<dbReference type="Proteomes" id="UP000289859">
    <property type="component" value="Unassembled WGS sequence"/>
</dbReference>
<feature type="transmembrane region" description="Helical" evidence="1">
    <location>
        <begin position="12"/>
        <end position="33"/>
    </location>
</feature>
<keyword evidence="1" id="KW-0472">Membrane</keyword>
<dbReference type="AlphaFoldDB" id="A0A4Q0PHU5"/>
<keyword evidence="3" id="KW-1185">Reference proteome</keyword>
<evidence type="ECO:0000256" key="1">
    <source>
        <dbReference type="SAM" id="Phobius"/>
    </source>
</evidence>
<evidence type="ECO:0000313" key="3">
    <source>
        <dbReference type="Proteomes" id="UP000289859"/>
    </source>
</evidence>
<keyword evidence="1" id="KW-0812">Transmembrane</keyword>
<organism evidence="2 3">
    <name type="scientific">Leeuwenhoekiella polynyae</name>
    <dbReference type="NCBI Taxonomy" id="1550906"/>
    <lineage>
        <taxon>Bacteria</taxon>
        <taxon>Pseudomonadati</taxon>
        <taxon>Bacteroidota</taxon>
        <taxon>Flavobacteriia</taxon>
        <taxon>Flavobacteriales</taxon>
        <taxon>Flavobacteriaceae</taxon>
        <taxon>Leeuwenhoekiella</taxon>
    </lineage>
</organism>
<evidence type="ECO:0000313" key="2">
    <source>
        <dbReference type="EMBL" id="RXG26240.1"/>
    </source>
</evidence>
<protein>
    <submittedName>
        <fullName evidence="2">Uncharacterized protein</fullName>
    </submittedName>
</protein>
<name>A0A4Q0PHU5_9FLAO</name>
<dbReference type="EMBL" id="QOVK01000001">
    <property type="protein sequence ID" value="RXG26240.1"/>
    <property type="molecule type" value="Genomic_DNA"/>
</dbReference>
<accession>A0A4Q0PHU5</accession>
<feature type="transmembrane region" description="Helical" evidence="1">
    <location>
        <begin position="75"/>
        <end position="93"/>
    </location>
</feature>
<sequence>MNSIVNYPALNGIIQIVASLYWAWHFVHLWYLYQYTDMLINFEVPKLVTRAICNTEFTRCLGWVIRFIEEIKKRYAQLIGLLFFGLLIDLILMF</sequence>
<gene>
    <name evidence="2" type="ORF">DSM02_234</name>
</gene>
<keyword evidence="1" id="KW-1133">Transmembrane helix</keyword>
<reference evidence="2 3" key="1">
    <citation type="submission" date="2018-07" db="EMBL/GenBank/DDBJ databases">
        <title>Leeuwenhoekiella genomics.</title>
        <authorList>
            <person name="Tahon G."/>
            <person name="Willems A."/>
        </authorList>
    </citation>
    <scope>NUCLEOTIDE SEQUENCE [LARGE SCALE GENOMIC DNA]</scope>
    <source>
        <strain evidence="2 3">LMG 29608</strain>
    </source>
</reference>